<evidence type="ECO:0000259" key="11">
    <source>
        <dbReference type="PROSITE" id="PS50893"/>
    </source>
</evidence>
<dbReference type="AlphaFoldDB" id="A0A9D1TAX7"/>
<reference evidence="13" key="2">
    <citation type="journal article" date="2021" name="PeerJ">
        <title>Extensive microbial diversity within the chicken gut microbiome revealed by metagenomics and culture.</title>
        <authorList>
            <person name="Gilroy R."/>
            <person name="Ravi A."/>
            <person name="Getino M."/>
            <person name="Pursley I."/>
            <person name="Horton D.L."/>
            <person name="Alikhan N.F."/>
            <person name="Baker D."/>
            <person name="Gharbi K."/>
            <person name="Hall N."/>
            <person name="Watson M."/>
            <person name="Adriaenssens E.M."/>
            <person name="Foster-Nyarko E."/>
            <person name="Jarju S."/>
            <person name="Secka A."/>
            <person name="Antonio M."/>
            <person name="Oren A."/>
            <person name="Chaudhuri R.R."/>
            <person name="La Ragione R."/>
            <person name="Hildebrand F."/>
            <person name="Pallen M.J."/>
        </authorList>
    </citation>
    <scope>NUCLEOTIDE SEQUENCE</scope>
    <source>
        <strain evidence="13">CHK188-20938</strain>
    </source>
</reference>
<dbReference type="InterPro" id="IPR036640">
    <property type="entry name" value="ABC1_TM_sf"/>
</dbReference>
<feature type="transmembrane region" description="Helical" evidence="10">
    <location>
        <begin position="213"/>
        <end position="231"/>
    </location>
</feature>
<proteinExistence type="predicted"/>
<evidence type="ECO:0000256" key="2">
    <source>
        <dbReference type="ARBA" id="ARBA00022448"/>
    </source>
</evidence>
<dbReference type="InterPro" id="IPR027417">
    <property type="entry name" value="P-loop_NTPase"/>
</dbReference>
<keyword evidence="6 13" id="KW-0067">ATP-binding</keyword>
<name>A0A9D1TAX7_9FIRM</name>
<reference evidence="13" key="1">
    <citation type="submission" date="2020-10" db="EMBL/GenBank/DDBJ databases">
        <authorList>
            <person name="Gilroy R."/>
        </authorList>
    </citation>
    <scope>NUCLEOTIDE SEQUENCE</scope>
    <source>
        <strain evidence="13">CHK188-20938</strain>
    </source>
</reference>
<organism evidence="13 14">
    <name type="scientific">Candidatus Scatomonas pullistercoris</name>
    <dbReference type="NCBI Taxonomy" id="2840920"/>
    <lineage>
        <taxon>Bacteria</taxon>
        <taxon>Bacillati</taxon>
        <taxon>Bacillota</taxon>
        <taxon>Clostridia</taxon>
        <taxon>Lachnospirales</taxon>
        <taxon>Lachnospiraceae</taxon>
        <taxon>Lachnospiraceae incertae sedis</taxon>
        <taxon>Candidatus Scatomonas</taxon>
    </lineage>
</organism>
<feature type="domain" description="ABC transporter" evidence="11">
    <location>
        <begin position="388"/>
        <end position="622"/>
    </location>
</feature>
<dbReference type="PROSITE" id="PS50893">
    <property type="entry name" value="ABC_TRANSPORTER_2"/>
    <property type="match status" value="1"/>
</dbReference>
<dbReference type="Pfam" id="PF00005">
    <property type="entry name" value="ABC_tran"/>
    <property type="match status" value="1"/>
</dbReference>
<keyword evidence="8 10" id="KW-0472">Membrane</keyword>
<dbReference type="CDD" id="cd18547">
    <property type="entry name" value="ABC_6TM_Tm288_like"/>
    <property type="match status" value="1"/>
</dbReference>
<protein>
    <submittedName>
        <fullName evidence="13">ABC transporter ATP-binding protein</fullName>
    </submittedName>
</protein>
<evidence type="ECO:0000256" key="9">
    <source>
        <dbReference type="SAM" id="MobiDB-lite"/>
    </source>
</evidence>
<dbReference type="Gene3D" id="3.40.50.300">
    <property type="entry name" value="P-loop containing nucleotide triphosphate hydrolases"/>
    <property type="match status" value="1"/>
</dbReference>
<dbReference type="GO" id="GO:0015421">
    <property type="term" value="F:ABC-type oligopeptide transporter activity"/>
    <property type="evidence" value="ECO:0007669"/>
    <property type="project" value="TreeGrafter"/>
</dbReference>
<dbReference type="FunFam" id="3.40.50.300:FF:000287">
    <property type="entry name" value="Multidrug ABC transporter ATP-binding protein"/>
    <property type="match status" value="1"/>
</dbReference>
<evidence type="ECO:0000256" key="6">
    <source>
        <dbReference type="ARBA" id="ARBA00022840"/>
    </source>
</evidence>
<dbReference type="Proteomes" id="UP000824169">
    <property type="component" value="Unassembled WGS sequence"/>
</dbReference>
<comment type="caution">
    <text evidence="13">The sequence shown here is derived from an EMBL/GenBank/DDBJ whole genome shotgun (WGS) entry which is preliminary data.</text>
</comment>
<keyword evidence="7 10" id="KW-1133">Transmembrane helix</keyword>
<dbReference type="InterPro" id="IPR039421">
    <property type="entry name" value="Type_1_exporter"/>
</dbReference>
<feature type="transmembrane region" description="Helical" evidence="10">
    <location>
        <begin position="109"/>
        <end position="129"/>
    </location>
</feature>
<gene>
    <name evidence="13" type="ORF">IAB71_04865</name>
</gene>
<dbReference type="Pfam" id="PF00664">
    <property type="entry name" value="ABC_membrane"/>
    <property type="match status" value="1"/>
</dbReference>
<keyword evidence="3" id="KW-1003">Cell membrane</keyword>
<feature type="region of interest" description="Disordered" evidence="9">
    <location>
        <begin position="1"/>
        <end position="20"/>
    </location>
</feature>
<dbReference type="PANTHER" id="PTHR43394">
    <property type="entry name" value="ATP-DEPENDENT PERMEASE MDL1, MITOCHONDRIAL"/>
    <property type="match status" value="1"/>
</dbReference>
<dbReference type="GO" id="GO:0005524">
    <property type="term" value="F:ATP binding"/>
    <property type="evidence" value="ECO:0007669"/>
    <property type="project" value="UniProtKB-KW"/>
</dbReference>
<dbReference type="SUPFAM" id="SSF90123">
    <property type="entry name" value="ABC transporter transmembrane region"/>
    <property type="match status" value="1"/>
</dbReference>
<dbReference type="PANTHER" id="PTHR43394:SF1">
    <property type="entry name" value="ATP-BINDING CASSETTE SUB-FAMILY B MEMBER 10, MITOCHONDRIAL"/>
    <property type="match status" value="1"/>
</dbReference>
<keyword evidence="4 10" id="KW-0812">Transmembrane</keyword>
<keyword evidence="2" id="KW-0813">Transport</keyword>
<evidence type="ECO:0000313" key="14">
    <source>
        <dbReference type="Proteomes" id="UP000824169"/>
    </source>
</evidence>
<comment type="subcellular location">
    <subcellularLocation>
        <location evidence="1">Cell membrane</location>
        <topology evidence="1">Multi-pass membrane protein</topology>
    </subcellularLocation>
</comment>
<dbReference type="InterPro" id="IPR011527">
    <property type="entry name" value="ABC1_TM_dom"/>
</dbReference>
<evidence type="ECO:0000256" key="4">
    <source>
        <dbReference type="ARBA" id="ARBA00022692"/>
    </source>
</evidence>
<dbReference type="FunFam" id="1.20.1560.10:FF:000011">
    <property type="entry name" value="Multidrug ABC transporter ATP-binding protein"/>
    <property type="match status" value="1"/>
</dbReference>
<evidence type="ECO:0000256" key="7">
    <source>
        <dbReference type="ARBA" id="ARBA00022989"/>
    </source>
</evidence>
<evidence type="ECO:0000256" key="10">
    <source>
        <dbReference type="SAM" id="Phobius"/>
    </source>
</evidence>
<evidence type="ECO:0000256" key="8">
    <source>
        <dbReference type="ARBA" id="ARBA00023136"/>
    </source>
</evidence>
<dbReference type="PROSITE" id="PS00211">
    <property type="entry name" value="ABC_TRANSPORTER_1"/>
    <property type="match status" value="1"/>
</dbReference>
<evidence type="ECO:0000313" key="13">
    <source>
        <dbReference type="EMBL" id="HIV25107.1"/>
    </source>
</evidence>
<dbReference type="GO" id="GO:0005886">
    <property type="term" value="C:plasma membrane"/>
    <property type="evidence" value="ECO:0007669"/>
    <property type="project" value="UniProtKB-SubCell"/>
</dbReference>
<sequence>MNESRTARLEEKYGGRTAGREARQMDVGRNAGRNRALASTGRPKNLKNSVIRLLRYIAGEKILFGAAVISSLVYTVTSLAASYLLRPIINRFIYFDPEQADPGARVAGLARWLLILAVVYGVSVLTQWLQQRLMLEASQRTLVRMREELFDRLQSLPVRYFDTHAAGDIMSRFTNDIDTIGEMLNTTLIQIVSGAITIAGTIILMLYTSPVLGLITIAATPVLTWLSKTIMKKGQKAYTEQQRNLGMLNGFTEEILTGQKVVKVFNHEEVAREEFSYLNGRLCRTQEQAQFRSGIMGPVTHQLCNMVYAVSACVGGVLVALGRFDLGGLTVSLNYTRQFNRPINEVSMQMNTVFAALAGAERVFEVLDTPPEKPEPETVSMETIRGHVVLDHVNFGYVPGVPVLQDISLYAKPGQKIAFVGSTGAGKTTVTNLLSRFYDIQDGSITIDGVPIEKIPRAFLRSHIAMVLQDTHLFTGTVRENIRYGRLDAADEEVEAAARAASAHSFIEQLENGYDTVLENDGANLSQGQRQLLNIARAALSRAPILILDEATSSVDTRTERHIEEGMDALMENRTTFVIAHRLSTVRKANAIMVLEKGRIIERGTHEELLAAGGRYAALYNEIIELE</sequence>
<dbReference type="SUPFAM" id="SSF52540">
    <property type="entry name" value="P-loop containing nucleoside triphosphate hydrolases"/>
    <property type="match status" value="1"/>
</dbReference>
<dbReference type="InterPro" id="IPR003439">
    <property type="entry name" value="ABC_transporter-like_ATP-bd"/>
</dbReference>
<dbReference type="InterPro" id="IPR017871">
    <property type="entry name" value="ABC_transporter-like_CS"/>
</dbReference>
<feature type="transmembrane region" description="Helical" evidence="10">
    <location>
        <begin position="62"/>
        <end position="89"/>
    </location>
</feature>
<dbReference type="SMART" id="SM00382">
    <property type="entry name" value="AAA"/>
    <property type="match status" value="1"/>
</dbReference>
<evidence type="ECO:0000259" key="12">
    <source>
        <dbReference type="PROSITE" id="PS50929"/>
    </source>
</evidence>
<keyword evidence="5" id="KW-0547">Nucleotide-binding</keyword>
<dbReference type="Gene3D" id="1.20.1560.10">
    <property type="entry name" value="ABC transporter type 1, transmembrane domain"/>
    <property type="match status" value="1"/>
</dbReference>
<dbReference type="InterPro" id="IPR003593">
    <property type="entry name" value="AAA+_ATPase"/>
</dbReference>
<accession>A0A9D1TAX7</accession>
<dbReference type="GO" id="GO:0016887">
    <property type="term" value="F:ATP hydrolysis activity"/>
    <property type="evidence" value="ECO:0007669"/>
    <property type="project" value="InterPro"/>
</dbReference>
<evidence type="ECO:0000256" key="5">
    <source>
        <dbReference type="ARBA" id="ARBA00022741"/>
    </source>
</evidence>
<dbReference type="CDD" id="cd03254">
    <property type="entry name" value="ABCC_Glucan_exporter_like"/>
    <property type="match status" value="1"/>
</dbReference>
<dbReference type="PROSITE" id="PS50929">
    <property type="entry name" value="ABC_TM1F"/>
    <property type="match status" value="1"/>
</dbReference>
<evidence type="ECO:0000256" key="1">
    <source>
        <dbReference type="ARBA" id="ARBA00004651"/>
    </source>
</evidence>
<evidence type="ECO:0000256" key="3">
    <source>
        <dbReference type="ARBA" id="ARBA00022475"/>
    </source>
</evidence>
<feature type="domain" description="ABC transmembrane type-1" evidence="12">
    <location>
        <begin position="66"/>
        <end position="355"/>
    </location>
</feature>
<dbReference type="EMBL" id="DVOO01000013">
    <property type="protein sequence ID" value="HIV25107.1"/>
    <property type="molecule type" value="Genomic_DNA"/>
</dbReference>